<proteinExistence type="inferred from homology"/>
<dbReference type="InterPro" id="IPR011322">
    <property type="entry name" value="N-reg_PII-like_a/b"/>
</dbReference>
<organism evidence="2">
    <name type="scientific">hydrothermal vent metagenome</name>
    <dbReference type="NCBI Taxonomy" id="652676"/>
    <lineage>
        <taxon>unclassified sequences</taxon>
        <taxon>metagenomes</taxon>
        <taxon>ecological metagenomes</taxon>
    </lineage>
</organism>
<accession>A0A3B1BCF7</accession>
<dbReference type="GO" id="GO:0010038">
    <property type="term" value="P:response to metal ion"/>
    <property type="evidence" value="ECO:0007669"/>
    <property type="project" value="InterPro"/>
</dbReference>
<dbReference type="PANTHER" id="PTHR23419:SF8">
    <property type="entry name" value="FI09726P"/>
    <property type="match status" value="1"/>
</dbReference>
<dbReference type="EMBL" id="UOFW01000072">
    <property type="protein sequence ID" value="VAX04005.1"/>
    <property type="molecule type" value="Genomic_DNA"/>
</dbReference>
<comment type="similarity">
    <text evidence="1">Belongs to the CutA family.</text>
</comment>
<dbReference type="InterPro" id="IPR015867">
    <property type="entry name" value="N-reg_PII/ATP_PRibTrfase_C"/>
</dbReference>
<evidence type="ECO:0000256" key="1">
    <source>
        <dbReference type="ARBA" id="ARBA00010169"/>
    </source>
</evidence>
<protein>
    <submittedName>
        <fullName evidence="2">Periplasmic divalent cation tolerance protein cutA</fullName>
    </submittedName>
</protein>
<dbReference type="GO" id="GO:0005507">
    <property type="term" value="F:copper ion binding"/>
    <property type="evidence" value="ECO:0007669"/>
    <property type="project" value="TreeGrafter"/>
</dbReference>
<dbReference type="AlphaFoldDB" id="A0A3B1BCF7"/>
<dbReference type="SUPFAM" id="SSF54913">
    <property type="entry name" value="GlnB-like"/>
    <property type="match status" value="1"/>
</dbReference>
<dbReference type="Pfam" id="PF03091">
    <property type="entry name" value="CutA1"/>
    <property type="match status" value="1"/>
</dbReference>
<name>A0A3B1BCF7_9ZZZZ</name>
<evidence type="ECO:0000313" key="2">
    <source>
        <dbReference type="EMBL" id="VAX04005.1"/>
    </source>
</evidence>
<dbReference type="Gene3D" id="3.30.70.120">
    <property type="match status" value="1"/>
</dbReference>
<gene>
    <name evidence="2" type="ORF">MNBD_ALPHA03-58</name>
</gene>
<dbReference type="PANTHER" id="PTHR23419">
    <property type="entry name" value="DIVALENT CATION TOLERANCE CUTA-RELATED"/>
    <property type="match status" value="1"/>
</dbReference>
<reference evidence="2" key="1">
    <citation type="submission" date="2018-06" db="EMBL/GenBank/DDBJ databases">
        <authorList>
            <person name="Zhirakovskaya E."/>
        </authorList>
    </citation>
    <scope>NUCLEOTIDE SEQUENCE</scope>
</reference>
<dbReference type="InterPro" id="IPR004323">
    <property type="entry name" value="Ion_tolerance_CutA"/>
</dbReference>
<sequence length="108" mass="12273">MIEYCTLYVTVRDKAEAVSLARELIKEKLIACANISGGILSIYPWEGKICEDSERAVFMKTRKDLVEKVTNRIKQLHSYDTPCIVQWDITGGSEAYLTWVGENLLISE</sequence>